<evidence type="ECO:0000313" key="3">
    <source>
        <dbReference type="EMBL" id="MCQ1538598.1"/>
    </source>
</evidence>
<name>A0ABD4TKX5_9EURY</name>
<dbReference type="Gene3D" id="3.40.920.10">
    <property type="entry name" value="Pyruvate-ferredoxin oxidoreductase, PFOR, domain III"/>
    <property type="match status" value="1"/>
</dbReference>
<dbReference type="PANTHER" id="PTHR43854">
    <property type="entry name" value="INDOLEPYRUVATE OXIDOREDUCTASE SUBUNIT IORB"/>
    <property type="match status" value="1"/>
</dbReference>
<dbReference type="RefSeq" id="WP_255332550.1">
    <property type="nucleotide sequence ID" value="NZ_VOTZ01000011.1"/>
</dbReference>
<dbReference type="InterPro" id="IPR019752">
    <property type="entry name" value="Pyrv/ketoisovalerate_OxRed_cat"/>
</dbReference>
<dbReference type="SUPFAM" id="SSF53323">
    <property type="entry name" value="Pyruvate-ferredoxin oxidoreductase, PFOR, domain III"/>
    <property type="match status" value="1"/>
</dbReference>
<evidence type="ECO:0000256" key="1">
    <source>
        <dbReference type="ARBA" id="ARBA00023002"/>
    </source>
</evidence>
<evidence type="ECO:0000259" key="2">
    <source>
        <dbReference type="Pfam" id="PF01558"/>
    </source>
</evidence>
<gene>
    <name evidence="3" type="ORF">FTO68_06310</name>
</gene>
<dbReference type="Proteomes" id="UP001524383">
    <property type="component" value="Unassembled WGS sequence"/>
</dbReference>
<evidence type="ECO:0000313" key="4">
    <source>
        <dbReference type="Proteomes" id="UP001524383"/>
    </source>
</evidence>
<sequence>MKTGFDIMIVGIGGQGTILASNVLGEACLVEGRSVRGAETHGMAQRGGSVESQIRINCEFGPLIVPGTADLLIAFDLLEAVRYRHFLKEGGEMIVNNQLVLPTSTFTSGQAPPTENDIIGMLKGLKISIVDATAIATAAGSPLAANIALLGAASHSIPLGLESLLEGVRRCVPKKTIPINEKAFLDGRAAVNP</sequence>
<organism evidence="3 4">
    <name type="scientific">Methanocalculus taiwanensis</name>
    <dbReference type="NCBI Taxonomy" id="106207"/>
    <lineage>
        <taxon>Archaea</taxon>
        <taxon>Methanobacteriati</taxon>
        <taxon>Methanobacteriota</taxon>
        <taxon>Stenosarchaea group</taxon>
        <taxon>Methanomicrobia</taxon>
        <taxon>Methanomicrobiales</taxon>
        <taxon>Methanocalculaceae</taxon>
        <taxon>Methanocalculus</taxon>
    </lineage>
</organism>
<dbReference type="EMBL" id="VOTZ01000011">
    <property type="protein sequence ID" value="MCQ1538598.1"/>
    <property type="molecule type" value="Genomic_DNA"/>
</dbReference>
<dbReference type="InterPro" id="IPR052198">
    <property type="entry name" value="IorB_Oxidoreductase"/>
</dbReference>
<proteinExistence type="predicted"/>
<reference evidence="3 4" key="1">
    <citation type="submission" date="2019-08" db="EMBL/GenBank/DDBJ databases">
        <authorList>
            <person name="Chen S.-C."/>
            <person name="Lai M.-C."/>
            <person name="You Y.-T."/>
        </authorList>
    </citation>
    <scope>NUCLEOTIDE SEQUENCE [LARGE SCALE GENOMIC DNA]</scope>
    <source>
        <strain evidence="3 4">P2F9704a</strain>
    </source>
</reference>
<protein>
    <submittedName>
        <fullName evidence="3">Indolepyruvate ferredoxin oxidoreductase subunit beta</fullName>
    </submittedName>
</protein>
<comment type="caution">
    <text evidence="3">The sequence shown here is derived from an EMBL/GenBank/DDBJ whole genome shotgun (WGS) entry which is preliminary data.</text>
</comment>
<keyword evidence="1" id="KW-0560">Oxidoreductase</keyword>
<dbReference type="Pfam" id="PF01558">
    <property type="entry name" value="POR"/>
    <property type="match status" value="1"/>
</dbReference>
<keyword evidence="4" id="KW-1185">Reference proteome</keyword>
<dbReference type="PANTHER" id="PTHR43854:SF1">
    <property type="entry name" value="INDOLEPYRUVATE OXIDOREDUCTASE SUBUNIT IORB"/>
    <property type="match status" value="1"/>
</dbReference>
<feature type="domain" description="Pyruvate/ketoisovalerate oxidoreductase catalytic" evidence="2">
    <location>
        <begin position="13"/>
        <end position="188"/>
    </location>
</feature>
<accession>A0ABD4TKX5</accession>
<dbReference type="AlphaFoldDB" id="A0ABD4TKX5"/>
<dbReference type="InterPro" id="IPR002869">
    <property type="entry name" value="Pyrv_flavodox_OxRed_cen"/>
</dbReference>
<dbReference type="GO" id="GO:0016491">
    <property type="term" value="F:oxidoreductase activity"/>
    <property type="evidence" value="ECO:0007669"/>
    <property type="project" value="UniProtKB-KW"/>
</dbReference>